<evidence type="ECO:0000256" key="1">
    <source>
        <dbReference type="SAM" id="MobiDB-lite"/>
    </source>
</evidence>
<evidence type="ECO:0000313" key="2">
    <source>
        <dbReference type="EMBL" id="GLD69080.1"/>
    </source>
</evidence>
<protein>
    <submittedName>
        <fullName evidence="2">Phosphatidylinositol 4-kinase beta-like protein</fullName>
    </submittedName>
</protein>
<reference evidence="2" key="1">
    <citation type="submission" date="2022-08" db="EMBL/GenBank/DDBJ databases">
        <title>Genome sequencing of akame (Lates japonicus).</title>
        <authorList>
            <person name="Hashiguchi Y."/>
            <person name="Takahashi H."/>
        </authorList>
    </citation>
    <scope>NUCLEOTIDE SEQUENCE</scope>
    <source>
        <strain evidence="2">Kochi</strain>
    </source>
</reference>
<feature type="region of interest" description="Disordered" evidence="1">
    <location>
        <begin position="57"/>
        <end position="147"/>
    </location>
</feature>
<dbReference type="EMBL" id="BRZM01000168">
    <property type="protein sequence ID" value="GLD69080.1"/>
    <property type="molecule type" value="Genomic_DNA"/>
</dbReference>
<keyword evidence="3" id="KW-1185">Reference proteome</keyword>
<sequence>MRQLQLESFLQIHRCRGSITFSLLSAWLLGAYSSDMHISTQRHSRGTKLRKLILSNELKPSDAPRPASVSESPVSSPSQHRCHRRHNSSNTEASTSTSPSSPSTTPSPDSPEVFISPSRRTHQRSKSDATMASSGPGTGLRRTGSNPKVEVVHEEAQDYDFTPPTDYDSDYNATFEYSFYSNTSSEDLEKFSERFIDQEEEEDVTVTAATTQGPTERGGAKVNNAASLPVSLEIRTLIWTLMILISLNLQQIQDSL</sequence>
<feature type="compositionally biased region" description="Low complexity" evidence="1">
    <location>
        <begin position="64"/>
        <end position="78"/>
    </location>
</feature>
<comment type="caution">
    <text evidence="2">The sequence shown here is derived from an EMBL/GenBank/DDBJ whole genome shotgun (WGS) entry which is preliminary data.</text>
</comment>
<evidence type="ECO:0000313" key="3">
    <source>
        <dbReference type="Proteomes" id="UP001279410"/>
    </source>
</evidence>
<proteinExistence type="predicted"/>
<dbReference type="AlphaFoldDB" id="A0AAD3NCK7"/>
<feature type="compositionally biased region" description="Low complexity" evidence="1">
    <location>
        <begin position="88"/>
        <end position="111"/>
    </location>
</feature>
<dbReference type="Proteomes" id="UP001279410">
    <property type="component" value="Unassembled WGS sequence"/>
</dbReference>
<organism evidence="2 3">
    <name type="scientific">Lates japonicus</name>
    <name type="common">Japanese lates</name>
    <dbReference type="NCBI Taxonomy" id="270547"/>
    <lineage>
        <taxon>Eukaryota</taxon>
        <taxon>Metazoa</taxon>
        <taxon>Chordata</taxon>
        <taxon>Craniata</taxon>
        <taxon>Vertebrata</taxon>
        <taxon>Euteleostomi</taxon>
        <taxon>Actinopterygii</taxon>
        <taxon>Neopterygii</taxon>
        <taxon>Teleostei</taxon>
        <taxon>Neoteleostei</taxon>
        <taxon>Acanthomorphata</taxon>
        <taxon>Carangaria</taxon>
        <taxon>Carangaria incertae sedis</taxon>
        <taxon>Centropomidae</taxon>
        <taxon>Lates</taxon>
    </lineage>
</organism>
<name>A0AAD3NCK7_LATJO</name>
<gene>
    <name evidence="2" type="ORF">AKAME5_002039300</name>
</gene>
<accession>A0AAD3NCK7</accession>